<organism evidence="3 4">
    <name type="scientific">Thermomonospora cellulosilytica</name>
    <dbReference type="NCBI Taxonomy" id="1411118"/>
    <lineage>
        <taxon>Bacteria</taxon>
        <taxon>Bacillati</taxon>
        <taxon>Actinomycetota</taxon>
        <taxon>Actinomycetes</taxon>
        <taxon>Streptosporangiales</taxon>
        <taxon>Thermomonosporaceae</taxon>
        <taxon>Thermomonospora</taxon>
    </lineage>
</organism>
<feature type="compositionally biased region" description="Low complexity" evidence="1">
    <location>
        <begin position="35"/>
        <end position="46"/>
    </location>
</feature>
<proteinExistence type="predicted"/>
<name>A0A7W3N3H2_9ACTN</name>
<dbReference type="RefSeq" id="WP_182707658.1">
    <property type="nucleotide sequence ID" value="NZ_JACJII010000001.1"/>
</dbReference>
<keyword evidence="2" id="KW-0472">Membrane</keyword>
<protein>
    <submittedName>
        <fullName evidence="3">Uncharacterized protein</fullName>
    </submittedName>
</protein>
<evidence type="ECO:0000256" key="1">
    <source>
        <dbReference type="SAM" id="MobiDB-lite"/>
    </source>
</evidence>
<reference evidence="3 4" key="1">
    <citation type="submission" date="2020-08" db="EMBL/GenBank/DDBJ databases">
        <title>Sequencing the genomes of 1000 actinobacteria strains.</title>
        <authorList>
            <person name="Klenk H.-P."/>
        </authorList>
    </citation>
    <scope>NUCLEOTIDE SEQUENCE [LARGE SCALE GENOMIC DNA]</scope>
    <source>
        <strain evidence="3 4">DSM 45823</strain>
    </source>
</reference>
<feature type="transmembrane region" description="Helical" evidence="2">
    <location>
        <begin position="107"/>
        <end position="126"/>
    </location>
</feature>
<keyword evidence="4" id="KW-1185">Reference proteome</keyword>
<dbReference type="Proteomes" id="UP000539313">
    <property type="component" value="Unassembled WGS sequence"/>
</dbReference>
<feature type="transmembrane region" description="Helical" evidence="2">
    <location>
        <begin position="175"/>
        <end position="193"/>
    </location>
</feature>
<gene>
    <name evidence="3" type="ORF">HNR21_005778</name>
</gene>
<comment type="caution">
    <text evidence="3">The sequence shown here is derived from an EMBL/GenBank/DDBJ whole genome shotgun (WGS) entry which is preliminary data.</text>
</comment>
<feature type="compositionally biased region" description="Basic and acidic residues" evidence="1">
    <location>
        <begin position="1"/>
        <end position="21"/>
    </location>
</feature>
<keyword evidence="2" id="KW-0812">Transmembrane</keyword>
<feature type="transmembrane region" description="Helical" evidence="2">
    <location>
        <begin position="133"/>
        <end position="152"/>
    </location>
</feature>
<keyword evidence="2" id="KW-1133">Transmembrane helix</keyword>
<evidence type="ECO:0000256" key="2">
    <source>
        <dbReference type="SAM" id="Phobius"/>
    </source>
</evidence>
<sequence>MPGDHGQDGGRRPQGEPRPRPDFLPPEPPEPVEPVEPVEAPGAAAPRTRASAAPAWAAARLLTAVILLVSPFLPWARMRIRLEGFGAALDHDLVSVEGVNLDGTGQVVPVLAVVAIVMLGWGLWAADPRIGALAAVPAALSLLACLIFVLRLERIRTEYGLTRRWSAGLELTADYGWYLSLAAALLLTGLALARR</sequence>
<evidence type="ECO:0000313" key="3">
    <source>
        <dbReference type="EMBL" id="MBA9006896.1"/>
    </source>
</evidence>
<feature type="compositionally biased region" description="Pro residues" evidence="1">
    <location>
        <begin position="22"/>
        <end position="34"/>
    </location>
</feature>
<feature type="region of interest" description="Disordered" evidence="1">
    <location>
        <begin position="1"/>
        <end position="46"/>
    </location>
</feature>
<dbReference type="EMBL" id="JACJII010000001">
    <property type="protein sequence ID" value="MBA9006896.1"/>
    <property type="molecule type" value="Genomic_DNA"/>
</dbReference>
<feature type="transmembrane region" description="Helical" evidence="2">
    <location>
        <begin position="57"/>
        <end position="76"/>
    </location>
</feature>
<accession>A0A7W3N3H2</accession>
<evidence type="ECO:0000313" key="4">
    <source>
        <dbReference type="Proteomes" id="UP000539313"/>
    </source>
</evidence>
<dbReference type="AlphaFoldDB" id="A0A7W3N3H2"/>